<dbReference type="STRING" id="195913.SAMN04488004_11723"/>
<gene>
    <name evidence="1" type="ORF">SAMN04488004_11723</name>
</gene>
<evidence type="ECO:0000313" key="1">
    <source>
        <dbReference type="EMBL" id="SFL39874.1"/>
    </source>
</evidence>
<sequence length="87" mass="8953">MTQTPLNPKRSGASQKFYSTVVRWRPSCMLAAAALLAALLAVDLGLSSARAEAALSVPAAIMVEALPLETATPCGEAAPEDVCSLPL</sequence>
<dbReference type="Proteomes" id="UP000199550">
    <property type="component" value="Unassembled WGS sequence"/>
</dbReference>
<name>A0A1I4HCE3_9RHOB</name>
<organism evidence="1 2">
    <name type="scientific">Loktanella salsilacus</name>
    <dbReference type="NCBI Taxonomy" id="195913"/>
    <lineage>
        <taxon>Bacteria</taxon>
        <taxon>Pseudomonadati</taxon>
        <taxon>Pseudomonadota</taxon>
        <taxon>Alphaproteobacteria</taxon>
        <taxon>Rhodobacterales</taxon>
        <taxon>Roseobacteraceae</taxon>
        <taxon>Loktanella</taxon>
    </lineage>
</organism>
<accession>A0A1I4HCE3</accession>
<dbReference type="AlphaFoldDB" id="A0A1I4HCE3"/>
<protein>
    <submittedName>
        <fullName evidence="1">Uncharacterized protein</fullName>
    </submittedName>
</protein>
<proteinExistence type="predicted"/>
<reference evidence="1 2" key="1">
    <citation type="submission" date="2016-10" db="EMBL/GenBank/DDBJ databases">
        <authorList>
            <person name="de Groot N.N."/>
        </authorList>
    </citation>
    <scope>NUCLEOTIDE SEQUENCE [LARGE SCALE GENOMIC DNA]</scope>
    <source>
        <strain evidence="1 2">DSM 16199</strain>
    </source>
</reference>
<dbReference type="EMBL" id="FOTF01000017">
    <property type="protein sequence ID" value="SFL39874.1"/>
    <property type="molecule type" value="Genomic_DNA"/>
</dbReference>
<evidence type="ECO:0000313" key="2">
    <source>
        <dbReference type="Proteomes" id="UP000199550"/>
    </source>
</evidence>
<dbReference type="RefSeq" id="WP_090190584.1">
    <property type="nucleotide sequence ID" value="NZ_CAXYBM010000007.1"/>
</dbReference>
<keyword evidence="2" id="KW-1185">Reference proteome</keyword>